<dbReference type="AlphaFoldDB" id="A0A5K7XHS9"/>
<accession>A0A5K7XHS9</accession>
<dbReference type="Proteomes" id="UP000326837">
    <property type="component" value="Chromosome"/>
</dbReference>
<proteinExistence type="inferred from homology"/>
<keyword evidence="3" id="KW-0378">Hydrolase</keyword>
<evidence type="ECO:0000256" key="4">
    <source>
        <dbReference type="SAM" id="MobiDB-lite"/>
    </source>
</evidence>
<keyword evidence="7" id="KW-1185">Reference proteome</keyword>
<dbReference type="EMBL" id="AP021861">
    <property type="protein sequence ID" value="BBO35602.1"/>
    <property type="molecule type" value="Genomic_DNA"/>
</dbReference>
<dbReference type="SUPFAM" id="SSF54060">
    <property type="entry name" value="His-Me finger endonucleases"/>
    <property type="match status" value="1"/>
</dbReference>
<dbReference type="InterPro" id="IPR036439">
    <property type="entry name" value="Dockerin_dom_sf"/>
</dbReference>
<dbReference type="GO" id="GO:0000272">
    <property type="term" value="P:polysaccharide catabolic process"/>
    <property type="evidence" value="ECO:0007669"/>
    <property type="project" value="InterPro"/>
</dbReference>
<dbReference type="KEGG" id="lpav:PLANPX_5214"/>
<feature type="region of interest" description="Disordered" evidence="4">
    <location>
        <begin position="115"/>
        <end position="148"/>
    </location>
</feature>
<evidence type="ECO:0000256" key="1">
    <source>
        <dbReference type="ARBA" id="ARBA00006429"/>
    </source>
</evidence>
<dbReference type="SUPFAM" id="SSF63446">
    <property type="entry name" value="Type I dockerin domain"/>
    <property type="match status" value="1"/>
</dbReference>
<feature type="compositionally biased region" description="Low complexity" evidence="4">
    <location>
        <begin position="131"/>
        <end position="148"/>
    </location>
</feature>
<dbReference type="RefSeq" id="WP_152100946.1">
    <property type="nucleotide sequence ID" value="NZ_AP021861.1"/>
</dbReference>
<keyword evidence="5" id="KW-0732">Signal</keyword>
<dbReference type="InterPro" id="IPR007346">
    <property type="entry name" value="Endonuclease-I"/>
</dbReference>
<dbReference type="PANTHER" id="PTHR33607">
    <property type="entry name" value="ENDONUCLEASE-1"/>
    <property type="match status" value="1"/>
</dbReference>
<dbReference type="InterPro" id="IPR018247">
    <property type="entry name" value="EF_Hand_1_Ca_BS"/>
</dbReference>
<feature type="chain" id="PRO_5024943186" evidence="5">
    <location>
        <begin position="26"/>
        <end position="608"/>
    </location>
</feature>
<name>A0A5K7XHS9_9BACT</name>
<feature type="compositionally biased region" description="Polar residues" evidence="4">
    <location>
        <begin position="115"/>
        <end position="127"/>
    </location>
</feature>
<comment type="similarity">
    <text evidence="1">Belongs to the EndA/NucM nuclease family.</text>
</comment>
<sequence>MFICRFRAIVTFLALVCLTAAAAHAQYNPPTTYYNSATGTGATLKSQLQTIVSSMTGINYGNARYSALVTDADPNASGKILLIYNRASVAATWDNGATWNREHIWPVSRLGVGDPSNSTTGVASDQFNLRPANPSINSSRSNSPFGSDNSTGAYGYNGSYYYPGDSDAGDVARAQFYMATRYSQLTLVDGSPSGTQMGDLSALLNYHFRDVPDAFEQRRNHAIYGLAGENSPAISNAYAQKNRNPYVDHPEFVWSVFVDQMNDSSISIQGGTSTGGSGSALDLDFGRVLVGAAVPANRSVTLNKAGLDGTYFQVTSTGNVTSSLTGRYNAFRNSTTDSKVVSIGVTGGTATPGLKNGQVTIDNLDITTQGGSGVGANDANDVITTKLSVLDHANPSFSGASDVNHLTYDFGTVAQGSAAPVFRFDLFNLGANSGFTAGLDLDGVSGAGNGAAFSTTLASFTALAAANSNNFSASLSTSTLGAFSATYTLNFSDENLPGAAALAPLTLSLTGMVAAATQSADFNNDGMVDGADFLVWQRGFGGAGGATDGDANGDGLINESDLMIWKGQAGAATAVATTVPEPQALVLAVFIAAAFAWPHRRVIRGAVR</sequence>
<keyword evidence="2" id="KW-0540">Nuclease</keyword>
<dbReference type="InterPro" id="IPR044925">
    <property type="entry name" value="His-Me_finger_sf"/>
</dbReference>
<dbReference type="Gene3D" id="1.10.1330.10">
    <property type="entry name" value="Dockerin domain"/>
    <property type="match status" value="1"/>
</dbReference>
<evidence type="ECO:0000256" key="3">
    <source>
        <dbReference type="ARBA" id="ARBA00022801"/>
    </source>
</evidence>
<evidence type="ECO:0000313" key="7">
    <source>
        <dbReference type="Proteomes" id="UP000326837"/>
    </source>
</evidence>
<evidence type="ECO:0000256" key="5">
    <source>
        <dbReference type="SAM" id="SignalP"/>
    </source>
</evidence>
<reference evidence="7" key="1">
    <citation type="submission" date="2019-10" db="EMBL/GenBank/DDBJ databases">
        <title>Lacipirellula parvula gen. nov., sp. nov., representing a lineage of planctomycetes widespread in freshwater anoxic habitats, and description of the family Lacipirellulaceae.</title>
        <authorList>
            <person name="Dedysh S.N."/>
            <person name="Kulichevskaya I.S."/>
            <person name="Beletsky A.V."/>
            <person name="Rakitin A.L."/>
            <person name="Mardanov A.V."/>
            <person name="Ivanova A.A."/>
            <person name="Saltykova V.X."/>
            <person name="Rijpstra W.I.C."/>
            <person name="Sinninghe Damste J.S."/>
            <person name="Ravin N.V."/>
        </authorList>
    </citation>
    <scope>NUCLEOTIDE SEQUENCE [LARGE SCALE GENOMIC DNA]</scope>
    <source>
        <strain evidence="7">PX69</strain>
    </source>
</reference>
<feature type="signal peptide" evidence="5">
    <location>
        <begin position="1"/>
        <end position="25"/>
    </location>
</feature>
<dbReference type="PANTHER" id="PTHR33607:SF2">
    <property type="entry name" value="ENDONUCLEASE-1"/>
    <property type="match status" value="1"/>
</dbReference>
<organism evidence="6 7">
    <name type="scientific">Lacipirellula parvula</name>
    <dbReference type="NCBI Taxonomy" id="2650471"/>
    <lineage>
        <taxon>Bacteria</taxon>
        <taxon>Pseudomonadati</taxon>
        <taxon>Planctomycetota</taxon>
        <taxon>Planctomycetia</taxon>
        <taxon>Pirellulales</taxon>
        <taxon>Lacipirellulaceae</taxon>
        <taxon>Lacipirellula</taxon>
    </lineage>
</organism>
<protein>
    <submittedName>
        <fullName evidence="6">Uncharacterized protein</fullName>
    </submittedName>
</protein>
<dbReference type="GO" id="GO:0004518">
    <property type="term" value="F:nuclease activity"/>
    <property type="evidence" value="ECO:0007669"/>
    <property type="project" value="UniProtKB-KW"/>
</dbReference>
<evidence type="ECO:0000256" key="2">
    <source>
        <dbReference type="ARBA" id="ARBA00022722"/>
    </source>
</evidence>
<dbReference type="GO" id="GO:0016787">
    <property type="term" value="F:hydrolase activity"/>
    <property type="evidence" value="ECO:0007669"/>
    <property type="project" value="UniProtKB-KW"/>
</dbReference>
<gene>
    <name evidence="6" type="ORF">PLANPX_5214</name>
</gene>
<dbReference type="PROSITE" id="PS00018">
    <property type="entry name" value="EF_HAND_1"/>
    <property type="match status" value="2"/>
</dbReference>
<evidence type="ECO:0000313" key="6">
    <source>
        <dbReference type="EMBL" id="BBO35602.1"/>
    </source>
</evidence>
<dbReference type="Pfam" id="PF04231">
    <property type="entry name" value="Endonuclease_1"/>
    <property type="match status" value="1"/>
</dbReference>